<keyword evidence="3" id="KW-1185">Reference proteome</keyword>
<protein>
    <recommendedName>
        <fullName evidence="1">C2H2-type domain-containing protein</fullName>
    </recommendedName>
</protein>
<gene>
    <name evidence="2" type="ORF">NTE_02138</name>
</gene>
<evidence type="ECO:0000259" key="1">
    <source>
        <dbReference type="PROSITE" id="PS50157"/>
    </source>
</evidence>
<accession>A0A075MTV4</accession>
<dbReference type="HOGENOM" id="CLU_3178399_0_0_2"/>
<dbReference type="KEGG" id="nev:NTE_02138"/>
<feature type="domain" description="C2H2-type" evidence="1">
    <location>
        <begin position="10"/>
        <end position="44"/>
    </location>
</feature>
<dbReference type="AlphaFoldDB" id="A0A075MTV4"/>
<evidence type="ECO:0000313" key="3">
    <source>
        <dbReference type="Proteomes" id="UP000028194"/>
    </source>
</evidence>
<organism evidence="2 3">
    <name type="scientific">Candidatus Nitrososphaera evergladensis SR1</name>
    <dbReference type="NCBI Taxonomy" id="1459636"/>
    <lineage>
        <taxon>Archaea</taxon>
        <taxon>Nitrososphaerota</taxon>
        <taxon>Nitrososphaeria</taxon>
        <taxon>Nitrososphaerales</taxon>
        <taxon>Nitrososphaeraceae</taxon>
        <taxon>Nitrososphaera</taxon>
    </lineage>
</organism>
<dbReference type="PROSITE" id="PS50157">
    <property type="entry name" value="ZINC_FINGER_C2H2_2"/>
    <property type="match status" value="1"/>
</dbReference>
<dbReference type="EMBL" id="CP007174">
    <property type="protein sequence ID" value="AIF84192.1"/>
    <property type="molecule type" value="Genomic_DNA"/>
</dbReference>
<evidence type="ECO:0000313" key="2">
    <source>
        <dbReference type="EMBL" id="AIF84192.1"/>
    </source>
</evidence>
<dbReference type="GeneID" id="43502640"/>
<name>A0A075MTV4_9ARCH</name>
<dbReference type="InterPro" id="IPR013087">
    <property type="entry name" value="Znf_C2H2_type"/>
</dbReference>
<sequence>MSSDAAADVTSCPQCGMVFDSVESLREHLKKEEEQAVLHTNEDAAA</sequence>
<dbReference type="Proteomes" id="UP000028194">
    <property type="component" value="Chromosome"/>
</dbReference>
<reference evidence="2 3" key="1">
    <citation type="journal article" date="2014" name="PLoS ONE">
        <title>Genome Sequence of Candidatus Nitrososphaera evergladensis from Group I.1b Enriched from Everglades Soil Reveals Novel Genomic Features of the Ammonia-Oxidizing Archaea.</title>
        <authorList>
            <person name="Zhalnina K.V."/>
            <person name="Dias R."/>
            <person name="Leonard M.T."/>
            <person name="Dorr de Quadros P."/>
            <person name="Camargo F.A."/>
            <person name="Drew J.C."/>
            <person name="Farmerie W.G."/>
            <person name="Daroub S.H."/>
            <person name="Triplett E.W."/>
        </authorList>
    </citation>
    <scope>NUCLEOTIDE SEQUENCE [LARGE SCALE GENOMIC DNA]</scope>
    <source>
        <strain evidence="2 3">SR1</strain>
    </source>
</reference>
<dbReference type="RefSeq" id="WP_158385374.1">
    <property type="nucleotide sequence ID" value="NZ_CP007174.1"/>
</dbReference>
<proteinExistence type="predicted"/>